<evidence type="ECO:0000313" key="3">
    <source>
        <dbReference type="EMBL" id="DAF87155.1"/>
    </source>
</evidence>
<name>A0A8S5TY91_9CAUD</name>
<keyword evidence="1" id="KW-0929">Antimicrobial</keyword>
<dbReference type="Gene3D" id="3.90.1720.10">
    <property type="entry name" value="endopeptidase domain like (from Nostoc punctiforme)"/>
    <property type="match status" value="1"/>
</dbReference>
<evidence type="ECO:0000256" key="1">
    <source>
        <dbReference type="ARBA" id="ARBA00022529"/>
    </source>
</evidence>
<dbReference type="SUPFAM" id="SSF54001">
    <property type="entry name" value="Cysteine proteinases"/>
    <property type="match status" value="1"/>
</dbReference>
<reference evidence="3" key="1">
    <citation type="journal article" date="2021" name="Proc. Natl. Acad. Sci. U.S.A.">
        <title>A Catalog of Tens of Thousands of Viruses from Human Metagenomes Reveals Hidden Associations with Chronic Diseases.</title>
        <authorList>
            <person name="Tisza M.J."/>
            <person name="Buck C.B."/>
        </authorList>
    </citation>
    <scope>NUCLEOTIDE SEQUENCE</scope>
    <source>
        <strain evidence="3">CtPkm1</strain>
    </source>
</reference>
<accession>A0A8S5TY91</accession>
<proteinExistence type="predicted"/>
<dbReference type="InterPro" id="IPR038765">
    <property type="entry name" value="Papain-like_cys_pep_sf"/>
</dbReference>
<feature type="domain" description="Peptidase C51" evidence="2">
    <location>
        <begin position="45"/>
        <end position="130"/>
    </location>
</feature>
<protein>
    <submittedName>
        <fullName evidence="3">CHAP domain protein</fullName>
    </submittedName>
</protein>
<sequence>MGTISDVLYCARDWIGYSRWTDPEEGTVFGRWYAEKTGEPYFGTSGVPYCAMFASYCLDWAGVPCAGMPSAYCPDIVNAGEEAGATVSCEDAEPGDLVLFDWGGDGLADHVGIVEDNHPGEGYMTTIEGNTSSGDGGSQSNGGVVARRQRGYGSVRCVVRPDYNENQEEEDMGLTEHQDELLTTIYEQVTSTYDPTGRGMELNDHDHIKWVAKQCADNADYIKAVDAKLDKLIEKLG</sequence>
<dbReference type="Pfam" id="PF05257">
    <property type="entry name" value="CHAP"/>
    <property type="match status" value="1"/>
</dbReference>
<evidence type="ECO:0000259" key="2">
    <source>
        <dbReference type="Pfam" id="PF05257"/>
    </source>
</evidence>
<dbReference type="InterPro" id="IPR007921">
    <property type="entry name" value="CHAP_dom"/>
</dbReference>
<dbReference type="GO" id="GO:0001897">
    <property type="term" value="P:symbiont-mediated cytolysis of host cell"/>
    <property type="evidence" value="ECO:0007669"/>
    <property type="project" value="UniProtKB-ARBA"/>
</dbReference>
<organism evidence="3">
    <name type="scientific">Myoviridae sp. ctPkm1</name>
    <dbReference type="NCBI Taxonomy" id="2825099"/>
    <lineage>
        <taxon>Viruses</taxon>
        <taxon>Duplodnaviria</taxon>
        <taxon>Heunggongvirae</taxon>
        <taxon>Uroviricota</taxon>
        <taxon>Caudoviricetes</taxon>
    </lineage>
</organism>
<dbReference type="EMBL" id="BK015960">
    <property type="protein sequence ID" value="DAF87155.1"/>
    <property type="molecule type" value="Genomic_DNA"/>
</dbReference>